<dbReference type="CDD" id="cd00158">
    <property type="entry name" value="RHOD"/>
    <property type="match status" value="1"/>
</dbReference>
<feature type="domain" description="Rhodanese" evidence="1">
    <location>
        <begin position="3"/>
        <end position="87"/>
    </location>
</feature>
<dbReference type="KEGG" id="mmh:Mmah_1424"/>
<evidence type="ECO:0000259" key="1">
    <source>
        <dbReference type="PROSITE" id="PS50206"/>
    </source>
</evidence>
<dbReference type="Proteomes" id="UP000001059">
    <property type="component" value="Chromosome"/>
</dbReference>
<dbReference type="PANTHER" id="PTHR43031:SF1">
    <property type="entry name" value="PYRIDINE NUCLEOTIDE-DISULPHIDE OXIDOREDUCTASE"/>
    <property type="match status" value="1"/>
</dbReference>
<keyword evidence="3" id="KW-1185">Reference proteome</keyword>
<proteinExistence type="predicted"/>
<dbReference type="AlphaFoldDB" id="D5E6Y4"/>
<evidence type="ECO:0000313" key="2">
    <source>
        <dbReference type="EMBL" id="ADE36922.1"/>
    </source>
</evidence>
<dbReference type="SUPFAM" id="SSF52821">
    <property type="entry name" value="Rhodanese/Cell cycle control phosphatase"/>
    <property type="match status" value="1"/>
</dbReference>
<dbReference type="Pfam" id="PF00581">
    <property type="entry name" value="Rhodanese"/>
    <property type="match status" value="1"/>
</dbReference>
<dbReference type="STRING" id="547558.Mmah_1424"/>
<organism evidence="2 3">
    <name type="scientific">Methanohalophilus mahii (strain ATCC 35705 / DSM 5219 / SLP)</name>
    <dbReference type="NCBI Taxonomy" id="547558"/>
    <lineage>
        <taxon>Archaea</taxon>
        <taxon>Methanobacteriati</taxon>
        <taxon>Methanobacteriota</taxon>
        <taxon>Stenosarchaea group</taxon>
        <taxon>Methanomicrobia</taxon>
        <taxon>Methanosarcinales</taxon>
        <taxon>Methanosarcinaceae</taxon>
        <taxon>Methanohalophilus</taxon>
    </lineage>
</organism>
<dbReference type="HOGENOM" id="CLU_089574_13_2_2"/>
<dbReference type="PROSITE" id="PS50206">
    <property type="entry name" value="RHODANESE_3"/>
    <property type="match status" value="1"/>
</dbReference>
<dbReference type="SMART" id="SM00450">
    <property type="entry name" value="RHOD"/>
    <property type="match status" value="1"/>
</dbReference>
<evidence type="ECO:0000313" key="3">
    <source>
        <dbReference type="Proteomes" id="UP000001059"/>
    </source>
</evidence>
<dbReference type="EMBL" id="CP001994">
    <property type="protein sequence ID" value="ADE36922.1"/>
    <property type="molecule type" value="Genomic_DNA"/>
</dbReference>
<dbReference type="Gene3D" id="3.40.250.10">
    <property type="entry name" value="Rhodanese-like domain"/>
    <property type="match status" value="1"/>
</dbReference>
<accession>D5E6Y4</accession>
<gene>
    <name evidence="2" type="ordered locus">Mmah_1424</name>
</gene>
<dbReference type="InterPro" id="IPR036873">
    <property type="entry name" value="Rhodanese-like_dom_sf"/>
</dbReference>
<protein>
    <submittedName>
        <fullName evidence="2">Rhodanese domain protein</fullName>
    </submittedName>
</protein>
<dbReference type="InterPro" id="IPR050229">
    <property type="entry name" value="GlpE_sulfurtransferase"/>
</dbReference>
<dbReference type="PANTHER" id="PTHR43031">
    <property type="entry name" value="FAD-DEPENDENT OXIDOREDUCTASE"/>
    <property type="match status" value="1"/>
</dbReference>
<dbReference type="OrthoDB" id="135517at2157"/>
<dbReference type="InterPro" id="IPR001763">
    <property type="entry name" value="Rhodanese-like_dom"/>
</dbReference>
<sequence length="89" mass="9681">MLDTEDLFLLDVRTQSEFDEGHIKYANLIGVTLLPSRLDEVPNKETVLVYCKSGTRSASASSTLIGAGYIDVYNMEGGINAWKAAGILL</sequence>
<reference evidence="2 3" key="1">
    <citation type="submission" date="2010-03" db="EMBL/GenBank/DDBJ databases">
        <title>The complete genome of Methanohalophilus mahii DSM 5219.</title>
        <authorList>
            <consortium name="US DOE Joint Genome Institute (JGI-PGF)"/>
            <person name="Lucas S."/>
            <person name="Copeland A."/>
            <person name="Lapidus A."/>
            <person name="Glavina del Rio T."/>
            <person name="Dalin E."/>
            <person name="Tice H."/>
            <person name="Bruce D."/>
            <person name="Goodwin L."/>
            <person name="Pitluck S."/>
            <person name="Kyrpides N."/>
            <person name="Mavromatis K."/>
            <person name="Ivanova N."/>
            <person name="Lykidis A."/>
            <person name="Saunders E."/>
            <person name="Brettin T."/>
            <person name="Detter J.C."/>
            <person name="Han C."/>
            <person name="Land M."/>
            <person name="Hauser L."/>
            <person name="Markowitz V."/>
            <person name="Cheng J.-F."/>
            <person name="Hugenholtz P."/>
            <person name="Woyke T."/>
            <person name="Wu D."/>
            <person name="Spring S."/>
            <person name="Schneider S."/>
            <person name="Schroeder M."/>
            <person name="Klenk H.-P."/>
            <person name="Eisen J.A."/>
        </authorList>
    </citation>
    <scope>NUCLEOTIDE SEQUENCE [LARGE SCALE GENOMIC DNA]</scope>
    <source>
        <strain evidence="3">ATCC 35705 / DSM 5219 / SLP</strain>
    </source>
</reference>
<name>D5E6Y4_METMS</name>